<dbReference type="GO" id="GO:0008703">
    <property type="term" value="F:5-amino-6-(5-phosphoribosylamino)uracil reductase activity"/>
    <property type="evidence" value="ECO:0007669"/>
    <property type="project" value="UniProtKB-EC"/>
</dbReference>
<dbReference type="SUPFAM" id="SSF53927">
    <property type="entry name" value="Cytidine deaminase-like"/>
    <property type="match status" value="1"/>
</dbReference>
<evidence type="ECO:0000313" key="20">
    <source>
        <dbReference type="EMBL" id="CEP26497.1"/>
    </source>
</evidence>
<feature type="binding site" evidence="16">
    <location>
        <position position="265"/>
    </location>
    <ligand>
        <name>NADP(+)</name>
        <dbReference type="ChEBI" id="CHEBI:58349"/>
    </ligand>
</feature>
<dbReference type="AlphaFoldDB" id="A0A0B7NZK3"/>
<feature type="binding site" evidence="17">
    <location>
        <position position="138"/>
    </location>
    <ligand>
        <name>Zn(2+)</name>
        <dbReference type="ChEBI" id="CHEBI:29105"/>
        <note>catalytic</note>
    </ligand>
</feature>
<feature type="domain" description="CMP/dCMP-type deaminase" evidence="19">
    <location>
        <begin position="61"/>
        <end position="177"/>
    </location>
</feature>
<keyword evidence="14 20" id="KW-0378">Hydrolase</keyword>
<evidence type="ECO:0000256" key="7">
    <source>
        <dbReference type="ARBA" id="ARBA00022723"/>
    </source>
</evidence>
<dbReference type="PROSITE" id="PS51747">
    <property type="entry name" value="CYT_DCMP_DEAMINASES_2"/>
    <property type="match status" value="1"/>
</dbReference>
<dbReference type="GO" id="GO:0009231">
    <property type="term" value="P:riboflavin biosynthetic process"/>
    <property type="evidence" value="ECO:0007669"/>
    <property type="project" value="UniProtKB-UniPathway"/>
</dbReference>
<dbReference type="SUPFAM" id="SSF53597">
    <property type="entry name" value="Dihydrofolate reductase-like"/>
    <property type="match status" value="1"/>
</dbReference>
<comment type="pathway">
    <text evidence="3 14">Cofactor biosynthesis; riboflavin biosynthesis; 5-amino-6-(D-ribitylamino)uracil from GTP: step 3/4.</text>
</comment>
<feature type="active site" description="Proton donor" evidence="15">
    <location>
        <position position="112"/>
    </location>
</feature>
<comment type="cofactor">
    <cofactor evidence="14 17">
        <name>Zn(2+)</name>
        <dbReference type="ChEBI" id="CHEBI:29105"/>
    </cofactor>
    <text evidence="14 17">Binds 1 zinc ion.</text>
</comment>
<dbReference type="EC" id="1.1.1.193" evidence="14"/>
<dbReference type="Pfam" id="PF01872">
    <property type="entry name" value="RibD_C"/>
    <property type="match status" value="1"/>
</dbReference>
<keyword evidence="8 14" id="KW-0862">Zinc</keyword>
<dbReference type="InterPro" id="IPR002734">
    <property type="entry name" value="RibDG_C"/>
</dbReference>
<evidence type="ECO:0000256" key="9">
    <source>
        <dbReference type="ARBA" id="ARBA00022857"/>
    </source>
</evidence>
<dbReference type="InterPro" id="IPR016192">
    <property type="entry name" value="APOBEC/CMP_deaminase_Zn-bd"/>
</dbReference>
<proteinExistence type="inferred from homology"/>
<feature type="binding site" evidence="16">
    <location>
        <position position="237"/>
    </location>
    <ligand>
        <name>substrate</name>
    </ligand>
</feature>
<dbReference type="GO" id="GO:0008270">
    <property type="term" value="F:zinc ion binding"/>
    <property type="evidence" value="ECO:0007669"/>
    <property type="project" value="InterPro"/>
</dbReference>
<reference evidence="20" key="1">
    <citation type="submission" date="2014-08" db="EMBL/GenBank/DDBJ databases">
        <authorList>
            <person name="Falentin Helene"/>
        </authorList>
    </citation>
    <scope>NUCLEOTIDE SEQUENCE</scope>
</reference>
<dbReference type="Gene3D" id="3.40.430.10">
    <property type="entry name" value="Dihydrofolate Reductase, subunit A"/>
    <property type="match status" value="2"/>
</dbReference>
<feature type="binding site" evidence="16">
    <location>
        <begin position="338"/>
        <end position="344"/>
    </location>
    <ligand>
        <name>NADP(+)</name>
        <dbReference type="ChEBI" id="CHEBI:58349"/>
    </ligand>
</feature>
<comment type="catalytic activity">
    <reaction evidence="13 14">
        <text>2,5-diamino-6-hydroxy-4-(5-phosphoribosylamino)-pyrimidine + H2O + H(+) = 5-amino-6-(5-phospho-D-ribosylamino)uracil + NH4(+)</text>
        <dbReference type="Rhea" id="RHEA:21868"/>
        <dbReference type="ChEBI" id="CHEBI:15377"/>
        <dbReference type="ChEBI" id="CHEBI:15378"/>
        <dbReference type="ChEBI" id="CHEBI:28938"/>
        <dbReference type="ChEBI" id="CHEBI:58453"/>
        <dbReference type="ChEBI" id="CHEBI:58614"/>
        <dbReference type="EC" id="3.5.4.26"/>
    </reaction>
</comment>
<comment type="catalytic activity">
    <reaction evidence="12 14">
        <text>5-amino-6-(5-phospho-D-ribitylamino)uracil + NADP(+) = 5-amino-6-(5-phospho-D-ribosylamino)uracil + NADPH + H(+)</text>
        <dbReference type="Rhea" id="RHEA:17845"/>
        <dbReference type="ChEBI" id="CHEBI:15378"/>
        <dbReference type="ChEBI" id="CHEBI:57783"/>
        <dbReference type="ChEBI" id="CHEBI:58349"/>
        <dbReference type="ChEBI" id="CHEBI:58421"/>
        <dbReference type="ChEBI" id="CHEBI:58453"/>
        <dbReference type="EC" id="1.1.1.193"/>
    </reaction>
</comment>
<evidence type="ECO:0000256" key="11">
    <source>
        <dbReference type="ARBA" id="ARBA00023268"/>
    </source>
</evidence>
<dbReference type="InterPro" id="IPR024072">
    <property type="entry name" value="DHFR-like_dom_sf"/>
</dbReference>
<evidence type="ECO:0000256" key="10">
    <source>
        <dbReference type="ARBA" id="ARBA00023002"/>
    </source>
</evidence>
<feature type="binding site" evidence="16">
    <location>
        <position position="276"/>
    </location>
    <ligand>
        <name>substrate</name>
    </ligand>
</feature>
<evidence type="ECO:0000259" key="19">
    <source>
        <dbReference type="PROSITE" id="PS51747"/>
    </source>
</evidence>
<feature type="binding site" evidence="16">
    <location>
        <position position="239"/>
    </location>
    <ligand>
        <name>NADP(+)</name>
        <dbReference type="ChEBI" id="CHEBI:58349"/>
    </ligand>
</feature>
<dbReference type="PANTHER" id="PTHR38011:SF7">
    <property type="entry name" value="2,5-DIAMINO-6-RIBOSYLAMINO-4(3H)-PYRIMIDINONE 5'-PHOSPHATE REDUCTASE"/>
    <property type="match status" value="1"/>
</dbReference>
<dbReference type="PANTHER" id="PTHR38011">
    <property type="entry name" value="DIHYDROFOLATE REDUCTASE FAMILY PROTEIN (AFU_ORTHOLOGUE AFUA_8G06820)"/>
    <property type="match status" value="1"/>
</dbReference>
<gene>
    <name evidence="20" type="primary">ribD</name>
    <name evidence="20" type="ORF">PFCIRM138_07875</name>
</gene>
<evidence type="ECO:0000256" key="6">
    <source>
        <dbReference type="ARBA" id="ARBA00022619"/>
    </source>
</evidence>
<feature type="region of interest" description="Disordered" evidence="18">
    <location>
        <begin position="1"/>
        <end position="55"/>
    </location>
</feature>
<sequence length="406" mass="41062">MGAHRPGNGSGRVDARRDAQSPFAPASSAFDAGSGFGPRADDAAPDVGASAQPLTEKRVLPRELAALRRAFELSARGPADDPNPRVGCVLLAPDGGVIAEGWHRGAGTAHAEAAALAAARAVGSDVRGATAVVSLEPCAHWGRTGPCAVALADAGITRVVFSVPDPNPVAAGGTQVLRERGVEVIGGVAEASGREALGDWLARQVAPLPGEVGARPQVLVKMAATLDGRVAAADGTSRWITGPAARDHAHGTRARVGAIVVGTGTLLADDPALTARLPDGSLADHQPLRVVMGTRPVPDDAAVRGPGGALLALRTHDPAEVLRELSSRGVREVLIEGGPTIASAFLAAGLADELHAYIAPAVLGAGAQAVSGLGISTITSALRFHIVDVHRLGDDLLVVARPRPPG</sequence>
<feature type="binding site" evidence="16">
    <location>
        <position position="294"/>
    </location>
    <ligand>
        <name>NADP(+)</name>
        <dbReference type="ChEBI" id="CHEBI:58349"/>
    </ligand>
</feature>
<comment type="similarity">
    <text evidence="5 14">In the C-terminal section; belongs to the HTP reductase family.</text>
</comment>
<feature type="binding site" evidence="16">
    <location>
        <position position="273"/>
    </location>
    <ligand>
        <name>substrate</name>
    </ligand>
</feature>
<keyword evidence="9 14" id="KW-0521">NADP</keyword>
<evidence type="ECO:0000256" key="18">
    <source>
        <dbReference type="SAM" id="MobiDB-lite"/>
    </source>
</evidence>
<evidence type="ECO:0000256" key="17">
    <source>
        <dbReference type="PIRSR" id="PIRSR006769-3"/>
    </source>
</evidence>
<dbReference type="EMBL" id="LM676413">
    <property type="protein sequence ID" value="CEP26497.1"/>
    <property type="molecule type" value="Genomic_DNA"/>
</dbReference>
<comment type="similarity">
    <text evidence="4 14">In the N-terminal section; belongs to the cytidine and deoxycytidylate deaminase family.</text>
</comment>
<feature type="binding site" evidence="17">
    <location>
        <position position="110"/>
    </location>
    <ligand>
        <name>Zn(2+)</name>
        <dbReference type="ChEBI" id="CHEBI:29105"/>
        <note>catalytic</note>
    </ligand>
</feature>
<comment type="pathway">
    <text evidence="2 14">Cofactor biosynthesis; riboflavin biosynthesis; 5-amino-6-(D-ribitylamino)uracil from GTP: step 2/4.</text>
</comment>
<evidence type="ECO:0000256" key="16">
    <source>
        <dbReference type="PIRSR" id="PIRSR006769-2"/>
    </source>
</evidence>
<keyword evidence="11" id="KW-0511">Multifunctional enzyme</keyword>
<dbReference type="InterPro" id="IPR050765">
    <property type="entry name" value="Riboflavin_Biosynth_HTPR"/>
</dbReference>
<dbReference type="EC" id="3.5.4.26" evidence="14"/>
<evidence type="ECO:0000256" key="2">
    <source>
        <dbReference type="ARBA" id="ARBA00004882"/>
    </source>
</evidence>
<feature type="binding site" evidence="16">
    <location>
        <position position="223"/>
    </location>
    <ligand>
        <name>NADP(+)</name>
        <dbReference type="ChEBI" id="CHEBI:58349"/>
    </ligand>
</feature>
<keyword evidence="10 14" id="KW-0560">Oxidoreductase</keyword>
<evidence type="ECO:0000256" key="13">
    <source>
        <dbReference type="ARBA" id="ARBA00049886"/>
    </source>
</evidence>
<evidence type="ECO:0000256" key="3">
    <source>
        <dbReference type="ARBA" id="ARBA00004910"/>
    </source>
</evidence>
<organism evidence="20">
    <name type="scientific">Propionibacterium freudenreichii subsp. freudenreichii</name>
    <dbReference type="NCBI Taxonomy" id="66712"/>
    <lineage>
        <taxon>Bacteria</taxon>
        <taxon>Bacillati</taxon>
        <taxon>Actinomycetota</taxon>
        <taxon>Actinomycetes</taxon>
        <taxon>Propionibacteriales</taxon>
        <taxon>Propionibacteriaceae</taxon>
        <taxon>Propionibacterium</taxon>
    </lineage>
</organism>
<dbReference type="Gene3D" id="3.40.140.10">
    <property type="entry name" value="Cytidine Deaminase, domain 2"/>
    <property type="match status" value="1"/>
</dbReference>
<feature type="binding site" evidence="16">
    <location>
        <position position="336"/>
    </location>
    <ligand>
        <name>substrate</name>
    </ligand>
</feature>
<evidence type="ECO:0000256" key="1">
    <source>
        <dbReference type="ARBA" id="ARBA00002151"/>
    </source>
</evidence>
<dbReference type="UniPathway" id="UPA00275">
    <property type="reaction ID" value="UER00401"/>
</dbReference>
<dbReference type="InterPro" id="IPR002125">
    <property type="entry name" value="CMP_dCMP_dom"/>
</dbReference>
<accession>A0A0B7NZK3</accession>
<feature type="compositionally biased region" description="Low complexity" evidence="18">
    <location>
        <begin position="21"/>
        <end position="33"/>
    </location>
</feature>
<feature type="binding site" evidence="17">
    <location>
        <position position="147"/>
    </location>
    <ligand>
        <name>Zn(2+)</name>
        <dbReference type="ChEBI" id="CHEBI:29105"/>
        <note>catalytic</note>
    </ligand>
</feature>
<evidence type="ECO:0000256" key="8">
    <source>
        <dbReference type="ARBA" id="ARBA00022833"/>
    </source>
</evidence>
<keyword evidence="7 14" id="KW-0479">Metal-binding</keyword>
<evidence type="ECO:0000256" key="14">
    <source>
        <dbReference type="PIRNR" id="PIRNR006769"/>
    </source>
</evidence>
<evidence type="ECO:0000256" key="5">
    <source>
        <dbReference type="ARBA" id="ARBA00007417"/>
    </source>
</evidence>
<dbReference type="Pfam" id="PF00383">
    <property type="entry name" value="dCMP_cyt_deam_1"/>
    <property type="match status" value="1"/>
</dbReference>
<evidence type="ECO:0000256" key="4">
    <source>
        <dbReference type="ARBA" id="ARBA00005259"/>
    </source>
</evidence>
<name>A0A0B7NZK3_PROFF</name>
<feature type="binding site" evidence="16">
    <location>
        <position position="253"/>
    </location>
    <ligand>
        <name>substrate</name>
    </ligand>
</feature>
<comment type="function">
    <text evidence="1 14">Converts 2,5-diamino-6-(ribosylamino)-4(3h)-pyrimidinone 5'-phosphate into 5-amino-6-(ribosylamino)-2,4(1h,3h)-pyrimidinedione 5'-phosphate.</text>
</comment>
<dbReference type="PIRSF" id="PIRSF006769">
    <property type="entry name" value="RibD"/>
    <property type="match status" value="1"/>
</dbReference>
<dbReference type="GO" id="GO:0008835">
    <property type="term" value="F:diaminohydroxyphosphoribosylaminopyrimidine deaminase activity"/>
    <property type="evidence" value="ECO:0007669"/>
    <property type="project" value="UniProtKB-EC"/>
</dbReference>
<dbReference type="InterPro" id="IPR004794">
    <property type="entry name" value="Eubact_RibD"/>
</dbReference>
<dbReference type="InterPro" id="IPR016193">
    <property type="entry name" value="Cytidine_deaminase-like"/>
</dbReference>
<dbReference type="PROSITE" id="PS00903">
    <property type="entry name" value="CYT_DCMP_DEAMINASES_1"/>
    <property type="match status" value="1"/>
</dbReference>
<feature type="binding site" evidence="16">
    <location>
        <position position="269"/>
    </location>
    <ligand>
        <name>NADP(+)</name>
        <dbReference type="ChEBI" id="CHEBI:58349"/>
    </ligand>
</feature>
<keyword evidence="6 14" id="KW-0686">Riboflavin biosynthesis</keyword>
<evidence type="ECO:0000256" key="12">
    <source>
        <dbReference type="ARBA" id="ARBA00049861"/>
    </source>
</evidence>
<evidence type="ECO:0000256" key="15">
    <source>
        <dbReference type="PIRSR" id="PIRSR006769-1"/>
    </source>
</evidence>
<dbReference type="NCBIfam" id="TIGR00326">
    <property type="entry name" value="eubact_ribD"/>
    <property type="match status" value="1"/>
</dbReference>
<protein>
    <recommendedName>
        <fullName evidence="14">Riboflavin biosynthesis protein RibD</fullName>
    </recommendedName>
    <domain>
        <recommendedName>
            <fullName evidence="14">Diaminohydroxyphosphoribosylaminopyrimidine deaminase</fullName>
            <shortName evidence="14">DRAP deaminase</shortName>
            <ecNumber evidence="14">3.5.4.26</ecNumber>
        </recommendedName>
        <alternativeName>
            <fullName evidence="14">Riboflavin-specific deaminase</fullName>
        </alternativeName>
    </domain>
    <domain>
        <recommendedName>
            <fullName evidence="14">5-amino-6-(5-phosphoribosylamino)uracil reductase</fullName>
            <ecNumber evidence="14">1.1.1.193</ecNumber>
        </recommendedName>
        <alternativeName>
            <fullName evidence="14">HTP reductase</fullName>
        </alternativeName>
    </domain>
</protein>